<feature type="region of interest" description="Disordered" evidence="1">
    <location>
        <begin position="325"/>
        <end position="391"/>
    </location>
</feature>
<feature type="transmembrane region" description="Helical" evidence="2">
    <location>
        <begin position="473"/>
        <end position="493"/>
    </location>
</feature>
<comment type="caution">
    <text evidence="3">The sequence shown here is derived from an EMBL/GenBank/DDBJ whole genome shotgun (WGS) entry which is preliminary data.</text>
</comment>
<name>A0A150GPK7_GONPE</name>
<evidence type="ECO:0000313" key="4">
    <source>
        <dbReference type="Proteomes" id="UP000075714"/>
    </source>
</evidence>
<feature type="transmembrane region" description="Helical" evidence="2">
    <location>
        <begin position="446"/>
        <end position="467"/>
    </location>
</feature>
<reference evidence="4" key="1">
    <citation type="journal article" date="2016" name="Nat. Commun.">
        <title>The Gonium pectorale genome demonstrates co-option of cell cycle regulation during the evolution of multicellularity.</title>
        <authorList>
            <person name="Hanschen E.R."/>
            <person name="Marriage T.N."/>
            <person name="Ferris P.J."/>
            <person name="Hamaji T."/>
            <person name="Toyoda A."/>
            <person name="Fujiyama A."/>
            <person name="Neme R."/>
            <person name="Noguchi H."/>
            <person name="Minakuchi Y."/>
            <person name="Suzuki M."/>
            <person name="Kawai-Toyooka H."/>
            <person name="Smith D.R."/>
            <person name="Sparks H."/>
            <person name="Anderson J."/>
            <person name="Bakaric R."/>
            <person name="Luria V."/>
            <person name="Karger A."/>
            <person name="Kirschner M.W."/>
            <person name="Durand P.M."/>
            <person name="Michod R.E."/>
            <person name="Nozaki H."/>
            <person name="Olson B.J."/>
        </authorList>
    </citation>
    <scope>NUCLEOTIDE SEQUENCE [LARGE SCALE GENOMIC DNA]</scope>
    <source>
        <strain evidence="4">NIES-2863</strain>
    </source>
</reference>
<sequence length="1033" mass="107092">MQERETRHWLEDLGLRLLPTEEVAPLLDNPLRNGTMLAALATVLTNSPMTPGLLTIPPLDVRSARTNILCALDHLGLLAVTWERQLRAGPGLAAEVEGVLAGSFDSIWGLLNLIRLAVGRQRLAGSGGGAALTGTRRQADQPGPRSAGLLYRPLWPSLASLPYSPSQLAALEASLLRWLAEAGAISVREAAMGFASVLSLFADGTLICWLVSNLSGQSIKGAHQRPRAPAARRSNWLKAIAALRSLPGMSRRCLGYEEALVAGERPALTGLLEDLHRAATGVEPVGTGLRSPSTFHPDSQPYLPYVVPEPVVSVLPFERLALNRGAASPTRSHTPLGAERGGERASSPPPQRSSQRPLSADRMPRRQGVGGVAAQPVAPPPTSAGGSGISGCGRSSAGGDVLSAGCNAADINFSSAAAMGAAVGAVATPAARALSRAGRAAFAPSSLLACLWALVTLVASDLLGVALASASVLWWLLQLLLVPALALMTHLTYAGMLLMWSSDPADAGLEADRIVSLAEELRKGALAACAPWLPFMLGRALPAALALALGPVWYERCAFVAAGLPRARWALLRQFQAYAPTVCAAQSIAAYGACARVVLYGNCSGSGGGGAQRVAREDQQRAKRRCDEQRLLGCWLLQELRALVAPAAGSLGTPAAPTPGTTALAAAVQRARAILKARFAGRQGAAGHQREEDAARVRQRLVEALGRGAYEEAVKALRPAAAAPQQRAWEALMCLAVQPVGGAPGATVGEEAVATEVAAAADAWRAAAAVEEERGPVRGVLNPVLNLARPLVALAVEGFAHLAAAAGGASPVVPAPQELCPVLCAVACHLWLACRGARATKLLGFLVDSGAPVAEACLAAREQLLDASMSSQDLSLVHKGHRLLLPGVPDPADLHTLLLHGPPPWLRVAMQCCDPLPLNPPTAASKERRPAAMGAAGAGPASPTGPATAALAAAIEEIVDRVSKMAPEALPLSAEHLAGVAEWALESAPCALAWAAAHAALARAPQRGRAEAERRIKDLAAMIAFLYWGSGLE</sequence>
<keyword evidence="2" id="KW-0812">Transmembrane</keyword>
<protein>
    <recommendedName>
        <fullName evidence="5">Calponin-homology (CH) domain-containing protein</fullName>
    </recommendedName>
</protein>
<dbReference type="AlphaFoldDB" id="A0A150GPK7"/>
<dbReference type="OrthoDB" id="552382at2759"/>
<proteinExistence type="predicted"/>
<evidence type="ECO:0000256" key="1">
    <source>
        <dbReference type="SAM" id="MobiDB-lite"/>
    </source>
</evidence>
<keyword evidence="4" id="KW-1185">Reference proteome</keyword>
<dbReference type="Proteomes" id="UP000075714">
    <property type="component" value="Unassembled WGS sequence"/>
</dbReference>
<gene>
    <name evidence="3" type="ORF">GPECTOR_11g210</name>
</gene>
<accession>A0A150GPK7</accession>
<keyword evidence="2" id="KW-1133">Transmembrane helix</keyword>
<evidence type="ECO:0000256" key="2">
    <source>
        <dbReference type="SAM" id="Phobius"/>
    </source>
</evidence>
<evidence type="ECO:0000313" key="3">
    <source>
        <dbReference type="EMBL" id="KXZ51767.1"/>
    </source>
</evidence>
<keyword evidence="2" id="KW-0472">Membrane</keyword>
<feature type="region of interest" description="Disordered" evidence="1">
    <location>
        <begin position="920"/>
        <end position="943"/>
    </location>
</feature>
<feature type="compositionally biased region" description="Low complexity" evidence="1">
    <location>
        <begin position="931"/>
        <end position="943"/>
    </location>
</feature>
<dbReference type="EMBL" id="LSYV01000012">
    <property type="protein sequence ID" value="KXZ51767.1"/>
    <property type="molecule type" value="Genomic_DNA"/>
</dbReference>
<organism evidence="3 4">
    <name type="scientific">Gonium pectorale</name>
    <name type="common">Green alga</name>
    <dbReference type="NCBI Taxonomy" id="33097"/>
    <lineage>
        <taxon>Eukaryota</taxon>
        <taxon>Viridiplantae</taxon>
        <taxon>Chlorophyta</taxon>
        <taxon>core chlorophytes</taxon>
        <taxon>Chlorophyceae</taxon>
        <taxon>CS clade</taxon>
        <taxon>Chlamydomonadales</taxon>
        <taxon>Volvocaceae</taxon>
        <taxon>Gonium</taxon>
    </lineage>
</organism>
<evidence type="ECO:0008006" key="5">
    <source>
        <dbReference type="Google" id="ProtNLM"/>
    </source>
</evidence>